<evidence type="ECO:0000313" key="9">
    <source>
        <dbReference type="EMBL" id="KAA1189964.1"/>
    </source>
</evidence>
<evidence type="ECO:0000313" key="10">
    <source>
        <dbReference type="Proteomes" id="UP000323708"/>
    </source>
</evidence>
<dbReference type="InterPro" id="IPR000715">
    <property type="entry name" value="Glycosyl_transferase_4"/>
</dbReference>
<feature type="transmembrane region" description="Helical" evidence="8">
    <location>
        <begin position="159"/>
        <end position="176"/>
    </location>
</feature>
<evidence type="ECO:0000256" key="4">
    <source>
        <dbReference type="ARBA" id="ARBA00022692"/>
    </source>
</evidence>
<feature type="transmembrane region" description="Helical" evidence="8">
    <location>
        <begin position="182"/>
        <end position="200"/>
    </location>
</feature>
<accession>A0A5B0WSG5</accession>
<keyword evidence="7" id="KW-0479">Metal-binding</keyword>
<feature type="transmembrane region" description="Helical" evidence="8">
    <location>
        <begin position="207"/>
        <end position="226"/>
    </location>
</feature>
<feature type="transmembrane region" description="Helical" evidence="8">
    <location>
        <begin position="312"/>
        <end position="332"/>
    </location>
</feature>
<feature type="transmembrane region" description="Helical" evidence="8">
    <location>
        <begin position="76"/>
        <end position="96"/>
    </location>
</feature>
<dbReference type="GO" id="GO:0044038">
    <property type="term" value="P:cell wall macromolecule biosynthetic process"/>
    <property type="evidence" value="ECO:0007669"/>
    <property type="project" value="TreeGrafter"/>
</dbReference>
<dbReference type="PANTHER" id="PTHR22926:SF3">
    <property type="entry name" value="UNDECAPRENYL-PHOSPHATE ALPHA-N-ACETYLGLUCOSAMINYL 1-PHOSPHATE TRANSFERASE"/>
    <property type="match status" value="1"/>
</dbReference>
<feature type="transmembrane region" description="Helical" evidence="8">
    <location>
        <begin position="445"/>
        <end position="464"/>
    </location>
</feature>
<dbReference type="CDD" id="cd06853">
    <property type="entry name" value="GT_WecA_like"/>
    <property type="match status" value="1"/>
</dbReference>
<name>A0A5B0WSG5_9GAMM</name>
<feature type="transmembrane region" description="Helical" evidence="8">
    <location>
        <begin position="108"/>
        <end position="127"/>
    </location>
</feature>
<dbReference type="InterPro" id="IPR018480">
    <property type="entry name" value="PNAcMuramoyl-5peptid_Trfase_CS"/>
</dbReference>
<sequence length="542" mass="58666">MDAQYLYPYSFLVALLSSLVFIPFLIRNSARWGLVDDPTGDARKIHSNVIPRSGGLGIILSAALSVLIVLPADEPIFSYVLAAMVIAGFGLLDDLVELSPIQKIGGQALGVVIAMAGGMVVTDFPIFSDVPAWLIHVITFIFVLGVINGVNFSDGMDGLAAGTTLMALALIFVLALQTGHTTVAVIAVAVSAAVLGFLRFNTHPARIFMGDAGSQFLGFTVAWLAITLSQSDTSAMTSLMPLLILGLPVMDILQVVPVRINKKLPLAGPDKEHLHHQVAKLGFSQYEVVAIIYVLQAILLVGAYLLRDESDVFVLIAFMAFAVLTLGTIYIANVSEWKIRPLDSSDDRDKRVAIFRRLGVLHPYTGVFFTVLLALFFAFGALTSTAFSPNIIYVAIVWAAILLAAVLILPNNLRQLIGRIASYTTTIFIVWGMTISVDDGRLDFLINALFVGMTVLLLLSIRITRKKYFGLTTEDLLVALFIVALTPLLVVEFGDGSEVISAPFRICVLLYTSEYVLARGEKAVNRLIFISICALLLTGVNL</sequence>
<feature type="transmembrane region" description="Helical" evidence="8">
    <location>
        <begin position="53"/>
        <end position="70"/>
    </location>
</feature>
<keyword evidence="3 9" id="KW-0808">Transferase</keyword>
<dbReference type="GO" id="GO:0071555">
    <property type="term" value="P:cell wall organization"/>
    <property type="evidence" value="ECO:0007669"/>
    <property type="project" value="TreeGrafter"/>
</dbReference>
<evidence type="ECO:0000256" key="8">
    <source>
        <dbReference type="SAM" id="Phobius"/>
    </source>
</evidence>
<comment type="cofactor">
    <cofactor evidence="7">
        <name>Mg(2+)</name>
        <dbReference type="ChEBI" id="CHEBI:18420"/>
    </cofactor>
</comment>
<dbReference type="EMBL" id="VTUX01000006">
    <property type="protein sequence ID" value="KAA1189964.1"/>
    <property type="molecule type" value="Genomic_DNA"/>
</dbReference>
<organism evidence="9 10">
    <name type="scientific">Pseudohalioglobus sediminis</name>
    <dbReference type="NCBI Taxonomy" id="2606449"/>
    <lineage>
        <taxon>Bacteria</taxon>
        <taxon>Pseudomonadati</taxon>
        <taxon>Pseudomonadota</taxon>
        <taxon>Gammaproteobacteria</taxon>
        <taxon>Cellvibrionales</taxon>
        <taxon>Halieaceae</taxon>
        <taxon>Pseudohalioglobus</taxon>
    </lineage>
</organism>
<keyword evidence="7" id="KW-0460">Magnesium</keyword>
<feature type="transmembrane region" description="Helical" evidence="8">
    <location>
        <begin position="133"/>
        <end position="152"/>
    </location>
</feature>
<feature type="binding site" evidence="7">
    <location>
        <position position="211"/>
    </location>
    <ligand>
        <name>Mg(2+)</name>
        <dbReference type="ChEBI" id="CHEBI:18420"/>
    </ligand>
</feature>
<evidence type="ECO:0000256" key="3">
    <source>
        <dbReference type="ARBA" id="ARBA00022679"/>
    </source>
</evidence>
<dbReference type="PROSITE" id="PS01348">
    <property type="entry name" value="MRAY_2"/>
    <property type="match status" value="1"/>
</dbReference>
<dbReference type="GO" id="GO:0005886">
    <property type="term" value="C:plasma membrane"/>
    <property type="evidence" value="ECO:0007669"/>
    <property type="project" value="UniProtKB-SubCell"/>
</dbReference>
<keyword evidence="2" id="KW-1003">Cell membrane</keyword>
<dbReference type="GO" id="GO:0016780">
    <property type="term" value="F:phosphotransferase activity, for other substituted phosphate groups"/>
    <property type="evidence" value="ECO:0007669"/>
    <property type="project" value="InterPro"/>
</dbReference>
<feature type="transmembrane region" description="Helical" evidence="8">
    <location>
        <begin position="6"/>
        <end position="26"/>
    </location>
</feature>
<protein>
    <submittedName>
        <fullName evidence="9">Undecaprenyl/decaprenyl-phosphate alpha-N-acetylglucosaminyl 1-phosphate transferase</fullName>
    </submittedName>
</protein>
<dbReference type="PANTHER" id="PTHR22926">
    <property type="entry name" value="PHOSPHO-N-ACETYLMURAMOYL-PENTAPEPTIDE-TRANSFERASE"/>
    <property type="match status" value="1"/>
</dbReference>
<feature type="transmembrane region" description="Helical" evidence="8">
    <location>
        <begin position="524"/>
        <end position="540"/>
    </location>
</feature>
<evidence type="ECO:0000256" key="6">
    <source>
        <dbReference type="ARBA" id="ARBA00023136"/>
    </source>
</evidence>
<dbReference type="Proteomes" id="UP000323708">
    <property type="component" value="Unassembled WGS sequence"/>
</dbReference>
<reference evidence="9 10" key="1">
    <citation type="submission" date="2019-09" db="EMBL/GenBank/DDBJ databases">
        <authorList>
            <person name="Chen X.-Y."/>
        </authorList>
    </citation>
    <scope>NUCLEOTIDE SEQUENCE [LARGE SCALE GENOMIC DNA]</scope>
    <source>
        <strain evidence="9 10">NY5</strain>
    </source>
</reference>
<gene>
    <name evidence="9" type="ORF">F0M18_12885</name>
</gene>
<dbReference type="AlphaFoldDB" id="A0A5B0WSG5"/>
<dbReference type="GO" id="GO:0046872">
    <property type="term" value="F:metal ion binding"/>
    <property type="evidence" value="ECO:0007669"/>
    <property type="project" value="UniProtKB-KW"/>
</dbReference>
<feature type="transmembrane region" description="Helical" evidence="8">
    <location>
        <begin position="358"/>
        <end position="379"/>
    </location>
</feature>
<evidence type="ECO:0000256" key="2">
    <source>
        <dbReference type="ARBA" id="ARBA00022475"/>
    </source>
</evidence>
<feature type="transmembrane region" description="Helical" evidence="8">
    <location>
        <begin position="476"/>
        <end position="494"/>
    </location>
</feature>
<evidence type="ECO:0000256" key="1">
    <source>
        <dbReference type="ARBA" id="ARBA00004651"/>
    </source>
</evidence>
<keyword evidence="5 8" id="KW-1133">Transmembrane helix</keyword>
<proteinExistence type="predicted"/>
<feature type="transmembrane region" description="Helical" evidence="8">
    <location>
        <begin position="238"/>
        <end position="256"/>
    </location>
</feature>
<feature type="transmembrane region" description="Helical" evidence="8">
    <location>
        <begin position="391"/>
        <end position="409"/>
    </location>
</feature>
<feature type="transmembrane region" description="Helical" evidence="8">
    <location>
        <begin position="288"/>
        <end position="306"/>
    </location>
</feature>
<feature type="transmembrane region" description="Helical" evidence="8">
    <location>
        <begin position="500"/>
        <end position="517"/>
    </location>
</feature>
<comment type="caution">
    <text evidence="9">The sequence shown here is derived from an EMBL/GenBank/DDBJ whole genome shotgun (WGS) entry which is preliminary data.</text>
</comment>
<evidence type="ECO:0000256" key="7">
    <source>
        <dbReference type="PIRSR" id="PIRSR600715-1"/>
    </source>
</evidence>
<dbReference type="GO" id="GO:0009103">
    <property type="term" value="P:lipopolysaccharide biosynthetic process"/>
    <property type="evidence" value="ECO:0007669"/>
    <property type="project" value="TreeGrafter"/>
</dbReference>
<keyword evidence="10" id="KW-1185">Reference proteome</keyword>
<feature type="binding site" evidence="7">
    <location>
        <position position="151"/>
    </location>
    <ligand>
        <name>Mg(2+)</name>
        <dbReference type="ChEBI" id="CHEBI:18420"/>
    </ligand>
</feature>
<keyword evidence="4 8" id="KW-0812">Transmembrane</keyword>
<dbReference type="Pfam" id="PF00953">
    <property type="entry name" value="Glycos_transf_4"/>
    <property type="match status" value="1"/>
</dbReference>
<evidence type="ECO:0000256" key="5">
    <source>
        <dbReference type="ARBA" id="ARBA00022989"/>
    </source>
</evidence>
<feature type="transmembrane region" description="Helical" evidence="8">
    <location>
        <begin position="416"/>
        <end position="433"/>
    </location>
</feature>
<dbReference type="RefSeq" id="WP_149611865.1">
    <property type="nucleotide sequence ID" value="NZ_VTUX01000006.1"/>
</dbReference>
<keyword evidence="6 8" id="KW-0472">Membrane</keyword>
<comment type="subcellular location">
    <subcellularLocation>
        <location evidence="1">Cell membrane</location>
        <topology evidence="1">Multi-pass membrane protein</topology>
    </subcellularLocation>
</comment>